<keyword evidence="4" id="KW-1185">Reference proteome</keyword>
<dbReference type="AlphaFoldDB" id="A0A1M5M808"/>
<accession>A0A1M5M808</accession>
<dbReference type="Gene3D" id="3.40.50.360">
    <property type="match status" value="1"/>
</dbReference>
<evidence type="ECO:0000259" key="2">
    <source>
        <dbReference type="Pfam" id="PF02525"/>
    </source>
</evidence>
<dbReference type="Pfam" id="PF02525">
    <property type="entry name" value="Flavodoxin_2"/>
    <property type="match status" value="1"/>
</dbReference>
<dbReference type="EMBL" id="FQWD01000004">
    <property type="protein sequence ID" value="SHG73345.1"/>
    <property type="molecule type" value="Genomic_DNA"/>
</dbReference>
<dbReference type="InterPro" id="IPR029039">
    <property type="entry name" value="Flavoprotein-like_sf"/>
</dbReference>
<organism evidence="3 4">
    <name type="scientific">Marisediminitalea aggregata</name>
    <dbReference type="NCBI Taxonomy" id="634436"/>
    <lineage>
        <taxon>Bacteria</taxon>
        <taxon>Pseudomonadati</taxon>
        <taxon>Pseudomonadota</taxon>
        <taxon>Gammaproteobacteria</taxon>
        <taxon>Alteromonadales</taxon>
        <taxon>Alteromonadaceae</taxon>
        <taxon>Marisediminitalea</taxon>
    </lineage>
</organism>
<dbReference type="InterPro" id="IPR003680">
    <property type="entry name" value="Flavodoxin_fold"/>
</dbReference>
<gene>
    <name evidence="3" type="ORF">SAMN05216361_2933</name>
</gene>
<dbReference type="RefSeq" id="WP_073323695.1">
    <property type="nucleotide sequence ID" value="NZ_FQWD01000004.1"/>
</dbReference>
<evidence type="ECO:0000313" key="3">
    <source>
        <dbReference type="EMBL" id="SHG73345.1"/>
    </source>
</evidence>
<dbReference type="GO" id="GO:0010181">
    <property type="term" value="F:FMN binding"/>
    <property type="evidence" value="ECO:0007669"/>
    <property type="project" value="TreeGrafter"/>
</dbReference>
<reference evidence="4" key="1">
    <citation type="submission" date="2016-11" db="EMBL/GenBank/DDBJ databases">
        <authorList>
            <person name="Varghese N."/>
            <person name="Submissions S."/>
        </authorList>
    </citation>
    <scope>NUCLEOTIDE SEQUENCE [LARGE SCALE GENOMIC DNA]</scope>
    <source>
        <strain evidence="4">CGMCC 1.8995</strain>
    </source>
</reference>
<protein>
    <submittedName>
        <fullName evidence="3">Putative NADPH-quinone reductase (Modulator of drug activity B)</fullName>
    </submittedName>
</protein>
<sequence>MNSDNKSDIDESKHNRKVLVLFAHPAQTRSEVNVPLFADAQAIEHVTAVDLYAEYPDFNIDIEREQQQLVDHDIIIFLYPLYWYSTPSILKEWQDLVLEYGFAYGHEGTALKGKQFLCAISAGGKEEAYQTDGFNHFTIRQLLQPLEQMASITHMTYLAPFALFGSRTAQEEHRISDHRRKWTTLLNKLVKGELNMEKAMNIENLADLCTQSGE</sequence>
<name>A0A1M5M808_9ALTE</name>
<dbReference type="GO" id="GO:0009055">
    <property type="term" value="F:electron transfer activity"/>
    <property type="evidence" value="ECO:0007669"/>
    <property type="project" value="TreeGrafter"/>
</dbReference>
<dbReference type="PANTHER" id="PTHR47307">
    <property type="entry name" value="GLUTATHIONE-REGULATED POTASSIUM-EFFLUX SYSTEM ANCILLARY PROTEIN KEFG"/>
    <property type="match status" value="1"/>
</dbReference>
<dbReference type="OrthoDB" id="9798454at2"/>
<dbReference type="GO" id="GO:0003955">
    <property type="term" value="F:NAD(P)H dehydrogenase (quinone) activity"/>
    <property type="evidence" value="ECO:0007669"/>
    <property type="project" value="TreeGrafter"/>
</dbReference>
<evidence type="ECO:0000256" key="1">
    <source>
        <dbReference type="ARBA" id="ARBA00023002"/>
    </source>
</evidence>
<dbReference type="Proteomes" id="UP000184520">
    <property type="component" value="Unassembled WGS sequence"/>
</dbReference>
<dbReference type="InterPro" id="IPR046980">
    <property type="entry name" value="KefG/KefF"/>
</dbReference>
<keyword evidence="1" id="KW-0560">Oxidoreductase</keyword>
<dbReference type="PANTHER" id="PTHR47307:SF1">
    <property type="entry name" value="GLUTATHIONE-REGULATED POTASSIUM-EFFLUX SYSTEM ANCILLARY PROTEIN KEFG"/>
    <property type="match status" value="1"/>
</dbReference>
<feature type="domain" description="Flavodoxin-like fold" evidence="2">
    <location>
        <begin position="17"/>
        <end position="184"/>
    </location>
</feature>
<proteinExistence type="predicted"/>
<dbReference type="SUPFAM" id="SSF52218">
    <property type="entry name" value="Flavoproteins"/>
    <property type="match status" value="1"/>
</dbReference>
<dbReference type="STRING" id="634436.SAMN05216361_2933"/>
<evidence type="ECO:0000313" key="4">
    <source>
        <dbReference type="Proteomes" id="UP000184520"/>
    </source>
</evidence>